<name>A0AAV9FGN1_ACOCL</name>
<accession>A0AAV9FGN1</accession>
<keyword evidence="2" id="KW-1185">Reference proteome</keyword>
<evidence type="ECO:0000313" key="1">
    <source>
        <dbReference type="EMBL" id="KAK1325176.1"/>
    </source>
</evidence>
<comment type="caution">
    <text evidence="1">The sequence shown here is derived from an EMBL/GenBank/DDBJ whole genome shotgun (WGS) entry which is preliminary data.</text>
</comment>
<dbReference type="AlphaFoldDB" id="A0AAV9FGN1"/>
<proteinExistence type="predicted"/>
<organism evidence="1 2">
    <name type="scientific">Acorus calamus</name>
    <name type="common">Sweet flag</name>
    <dbReference type="NCBI Taxonomy" id="4465"/>
    <lineage>
        <taxon>Eukaryota</taxon>
        <taxon>Viridiplantae</taxon>
        <taxon>Streptophyta</taxon>
        <taxon>Embryophyta</taxon>
        <taxon>Tracheophyta</taxon>
        <taxon>Spermatophyta</taxon>
        <taxon>Magnoliopsida</taxon>
        <taxon>Liliopsida</taxon>
        <taxon>Acoraceae</taxon>
        <taxon>Acorus</taxon>
    </lineage>
</organism>
<reference evidence="1" key="2">
    <citation type="submission" date="2023-06" db="EMBL/GenBank/DDBJ databases">
        <authorList>
            <person name="Ma L."/>
            <person name="Liu K.-W."/>
            <person name="Li Z."/>
            <person name="Hsiao Y.-Y."/>
            <person name="Qi Y."/>
            <person name="Fu T."/>
            <person name="Tang G."/>
            <person name="Zhang D."/>
            <person name="Sun W.-H."/>
            <person name="Liu D.-K."/>
            <person name="Li Y."/>
            <person name="Chen G.-Z."/>
            <person name="Liu X.-D."/>
            <person name="Liao X.-Y."/>
            <person name="Jiang Y.-T."/>
            <person name="Yu X."/>
            <person name="Hao Y."/>
            <person name="Huang J."/>
            <person name="Zhao X.-W."/>
            <person name="Ke S."/>
            <person name="Chen Y.-Y."/>
            <person name="Wu W.-L."/>
            <person name="Hsu J.-L."/>
            <person name="Lin Y.-F."/>
            <person name="Huang M.-D."/>
            <person name="Li C.-Y."/>
            <person name="Huang L."/>
            <person name="Wang Z.-W."/>
            <person name="Zhao X."/>
            <person name="Zhong W.-Y."/>
            <person name="Peng D.-H."/>
            <person name="Ahmad S."/>
            <person name="Lan S."/>
            <person name="Zhang J.-S."/>
            <person name="Tsai W.-C."/>
            <person name="Van De Peer Y."/>
            <person name="Liu Z.-J."/>
        </authorList>
    </citation>
    <scope>NUCLEOTIDE SEQUENCE</scope>
    <source>
        <strain evidence="1">CP</strain>
        <tissue evidence="1">Leaves</tissue>
    </source>
</reference>
<sequence length="57" mass="6347">MLTMRVAVQTVRILTFAISDKICKYSCSGSAYSRPIELMKASTRDGILKKTQYSSPT</sequence>
<evidence type="ECO:0000313" key="2">
    <source>
        <dbReference type="Proteomes" id="UP001180020"/>
    </source>
</evidence>
<gene>
    <name evidence="1" type="ORF">QJS10_CPA01g01017</name>
</gene>
<reference evidence="1" key="1">
    <citation type="journal article" date="2023" name="Nat. Commun.">
        <title>Diploid and tetraploid genomes of Acorus and the evolution of monocots.</title>
        <authorList>
            <person name="Ma L."/>
            <person name="Liu K.W."/>
            <person name="Li Z."/>
            <person name="Hsiao Y.Y."/>
            <person name="Qi Y."/>
            <person name="Fu T."/>
            <person name="Tang G.D."/>
            <person name="Zhang D."/>
            <person name="Sun W.H."/>
            <person name="Liu D.K."/>
            <person name="Li Y."/>
            <person name="Chen G.Z."/>
            <person name="Liu X.D."/>
            <person name="Liao X.Y."/>
            <person name="Jiang Y.T."/>
            <person name="Yu X."/>
            <person name="Hao Y."/>
            <person name="Huang J."/>
            <person name="Zhao X.W."/>
            <person name="Ke S."/>
            <person name="Chen Y.Y."/>
            <person name="Wu W.L."/>
            <person name="Hsu J.L."/>
            <person name="Lin Y.F."/>
            <person name="Huang M.D."/>
            <person name="Li C.Y."/>
            <person name="Huang L."/>
            <person name="Wang Z.W."/>
            <person name="Zhao X."/>
            <person name="Zhong W.Y."/>
            <person name="Peng D.H."/>
            <person name="Ahmad S."/>
            <person name="Lan S."/>
            <person name="Zhang J.S."/>
            <person name="Tsai W.C."/>
            <person name="Van de Peer Y."/>
            <person name="Liu Z.J."/>
        </authorList>
    </citation>
    <scope>NUCLEOTIDE SEQUENCE</scope>
    <source>
        <strain evidence="1">CP</strain>
    </source>
</reference>
<dbReference type="Proteomes" id="UP001180020">
    <property type="component" value="Unassembled WGS sequence"/>
</dbReference>
<dbReference type="EMBL" id="JAUJYO010000001">
    <property type="protein sequence ID" value="KAK1325176.1"/>
    <property type="molecule type" value="Genomic_DNA"/>
</dbReference>
<protein>
    <submittedName>
        <fullName evidence="1">Uncharacterized protein</fullName>
    </submittedName>
</protein>